<dbReference type="RefSeq" id="WP_184415003.1">
    <property type="nucleotide sequence ID" value="NZ_JACIGE010000004.1"/>
</dbReference>
<dbReference type="Gene3D" id="1.10.8.1040">
    <property type="match status" value="1"/>
</dbReference>
<reference evidence="3 4" key="1">
    <citation type="submission" date="2020-08" db="EMBL/GenBank/DDBJ databases">
        <title>Genome sequencing of Purple Non-Sulfur Bacteria from various extreme environments.</title>
        <authorList>
            <person name="Mayer M."/>
        </authorList>
    </citation>
    <scope>NUCLEOTIDE SEQUENCE [LARGE SCALE GENOMIC DNA]</scope>
    <source>
        <strain evidence="3 4">2761</strain>
    </source>
</reference>
<dbReference type="SUPFAM" id="SSF109998">
    <property type="entry name" value="Triger factor/SurA peptide-binding domain-like"/>
    <property type="match status" value="1"/>
</dbReference>
<proteinExistence type="predicted"/>
<comment type="caution">
    <text evidence="3">The sequence shown here is derived from an EMBL/GenBank/DDBJ whole genome shotgun (WGS) entry which is preliminary data.</text>
</comment>
<dbReference type="GO" id="GO:0003755">
    <property type="term" value="F:peptidyl-prolyl cis-trans isomerase activity"/>
    <property type="evidence" value="ECO:0007669"/>
    <property type="project" value="InterPro"/>
</dbReference>
<dbReference type="Proteomes" id="UP000587070">
    <property type="component" value="Unassembled WGS sequence"/>
</dbReference>
<sequence length="330" mass="35005">MNSSRLKLSAILIALPLAIGLYGCDKDEKKPASQVAAKVNSSEISVHQINFLLSRLGPAAAAATPEQAKKLRQDVLEKLIEQQLAVDQAVEKKIDRSPEVMEALEAARREVLSRAYLEQVVSAQGKVTPDEARAYYRQNPALFAERRLYNIQEIQLAAADGLAAKLRDQINAGKSMEDIARWLKAQDIKFGGGSAARAAEQVPLPLLPKLHALKDGQGLVLEDGKAITVMRLVASQSQPVDEATALPRIQQFLGNQRGGEAAAREIKQLRDKATISYLGDFAPVAAPAAPAASPAAAPTTAPATTPAAASSEKSATTPANALEKGVAGLK</sequence>
<feature type="domain" description="PpiC" evidence="2">
    <location>
        <begin position="127"/>
        <end position="243"/>
    </location>
</feature>
<gene>
    <name evidence="3" type="ORF">GGD90_001557</name>
</gene>
<evidence type="ECO:0000259" key="2">
    <source>
        <dbReference type="Pfam" id="PF13145"/>
    </source>
</evidence>
<feature type="region of interest" description="Disordered" evidence="1">
    <location>
        <begin position="289"/>
        <end position="330"/>
    </location>
</feature>
<dbReference type="InterPro" id="IPR014274">
    <property type="entry name" value="PPIase_EpsD"/>
</dbReference>
<protein>
    <submittedName>
        <fullName evidence="3">EpsD family peptidyl-prolyl cis-trans isomerase</fullName>
    </submittedName>
</protein>
<dbReference type="EMBL" id="JACIGE010000004">
    <property type="protein sequence ID" value="MBB4247191.1"/>
    <property type="molecule type" value="Genomic_DNA"/>
</dbReference>
<accession>A0A840G6Z9</accession>
<dbReference type="Gene3D" id="6.10.140.970">
    <property type="match status" value="1"/>
</dbReference>
<evidence type="ECO:0000313" key="4">
    <source>
        <dbReference type="Proteomes" id="UP000587070"/>
    </source>
</evidence>
<dbReference type="Pfam" id="PF13145">
    <property type="entry name" value="Rotamase_2"/>
    <property type="match status" value="1"/>
</dbReference>
<dbReference type="InterPro" id="IPR000297">
    <property type="entry name" value="PPIase_PpiC"/>
</dbReference>
<keyword evidence="3" id="KW-0413">Isomerase</keyword>
<keyword evidence="4" id="KW-1185">Reference proteome</keyword>
<dbReference type="InterPro" id="IPR027304">
    <property type="entry name" value="Trigger_fact/SurA_dom_sf"/>
</dbReference>
<evidence type="ECO:0000256" key="1">
    <source>
        <dbReference type="SAM" id="MobiDB-lite"/>
    </source>
</evidence>
<name>A0A840G6Z9_RHOTE</name>
<dbReference type="AlphaFoldDB" id="A0A840G6Z9"/>
<evidence type="ECO:0000313" key="3">
    <source>
        <dbReference type="EMBL" id="MBB4247191.1"/>
    </source>
</evidence>
<dbReference type="NCBIfam" id="TIGR02925">
    <property type="entry name" value="cis_trans_EpsD"/>
    <property type="match status" value="1"/>
</dbReference>
<organism evidence="3 4">
    <name type="scientific">Rhodocyclus tenuis</name>
    <name type="common">Rhodospirillum tenue</name>
    <dbReference type="NCBI Taxonomy" id="1066"/>
    <lineage>
        <taxon>Bacteria</taxon>
        <taxon>Pseudomonadati</taxon>
        <taxon>Pseudomonadota</taxon>
        <taxon>Betaproteobacteria</taxon>
        <taxon>Rhodocyclales</taxon>
        <taxon>Rhodocyclaceae</taxon>
        <taxon>Rhodocyclus</taxon>
    </lineage>
</organism>
<dbReference type="PROSITE" id="PS51257">
    <property type="entry name" value="PROKAR_LIPOPROTEIN"/>
    <property type="match status" value="1"/>
</dbReference>
<feature type="compositionally biased region" description="Low complexity" evidence="1">
    <location>
        <begin position="289"/>
        <end position="319"/>
    </location>
</feature>